<proteinExistence type="predicted"/>
<evidence type="ECO:0000313" key="1">
    <source>
        <dbReference type="EMBL" id="CAF0933802.1"/>
    </source>
</evidence>
<evidence type="ECO:0000313" key="2">
    <source>
        <dbReference type="EMBL" id="CAF3613691.1"/>
    </source>
</evidence>
<evidence type="ECO:0000313" key="3">
    <source>
        <dbReference type="Proteomes" id="UP000663864"/>
    </source>
</evidence>
<dbReference type="InterPro" id="IPR032675">
    <property type="entry name" value="LRR_dom_sf"/>
</dbReference>
<dbReference type="Gene3D" id="3.80.10.10">
    <property type="entry name" value="Ribonuclease Inhibitor"/>
    <property type="match status" value="1"/>
</dbReference>
<dbReference type="Proteomes" id="UP000663836">
    <property type="component" value="Unassembled WGS sequence"/>
</dbReference>
<protein>
    <submittedName>
        <fullName evidence="1">Uncharacterized protein</fullName>
    </submittedName>
</protein>
<gene>
    <name evidence="2" type="ORF">JBS370_LOCUS4426</name>
    <name evidence="1" type="ORF">ZHD862_LOCUS9085</name>
</gene>
<dbReference type="Proteomes" id="UP000663864">
    <property type="component" value="Unassembled WGS sequence"/>
</dbReference>
<reference evidence="1" key="1">
    <citation type="submission" date="2021-02" db="EMBL/GenBank/DDBJ databases">
        <authorList>
            <person name="Nowell W R."/>
        </authorList>
    </citation>
    <scope>NUCLEOTIDE SEQUENCE</scope>
</reference>
<sequence length="312" mass="36066">MNNNNQLLYLDDLPNEIFHYGIFPFFAWQELYYSFFGLNKRINKILQSLTHLHFTVDSSNQHHPALSFFAPCIICLTVCLGQFDITPFSALRSLTLKYPSLQQRNSIRPENFPRLEYLNLSYPLEDSILLNLIFSNAFEHLKVCQFDRTSTDHSWNGSPKLRSLSISVYDSYGIICVLRACPNISRLNIIVYETPQKNLSLPRHSISCVNLLLQYLFIRSTFEILAAILKLTPNLKWLTFDDIRNYKNEKNPGLNFKILASTLSILKQLSYLYFTSGISAWDSRVPLHTLHPLFKHVKYVNSSTVILSSSVI</sequence>
<organism evidence="1 3">
    <name type="scientific">Rotaria sordida</name>
    <dbReference type="NCBI Taxonomy" id="392033"/>
    <lineage>
        <taxon>Eukaryota</taxon>
        <taxon>Metazoa</taxon>
        <taxon>Spiralia</taxon>
        <taxon>Gnathifera</taxon>
        <taxon>Rotifera</taxon>
        <taxon>Eurotatoria</taxon>
        <taxon>Bdelloidea</taxon>
        <taxon>Philodinida</taxon>
        <taxon>Philodinidae</taxon>
        <taxon>Rotaria</taxon>
    </lineage>
</organism>
<dbReference type="EMBL" id="CAJNOT010000304">
    <property type="protein sequence ID" value="CAF0933802.1"/>
    <property type="molecule type" value="Genomic_DNA"/>
</dbReference>
<accession>A0A814BXE8</accession>
<dbReference type="EMBL" id="CAJOBD010000208">
    <property type="protein sequence ID" value="CAF3613691.1"/>
    <property type="molecule type" value="Genomic_DNA"/>
</dbReference>
<comment type="caution">
    <text evidence="1">The sequence shown here is derived from an EMBL/GenBank/DDBJ whole genome shotgun (WGS) entry which is preliminary data.</text>
</comment>
<dbReference type="AlphaFoldDB" id="A0A814BXE8"/>
<name>A0A814BXE8_9BILA</name>